<evidence type="ECO:0000313" key="6">
    <source>
        <dbReference type="Proteomes" id="UP000193411"/>
    </source>
</evidence>
<accession>A0A1Y2HVZ3</accession>
<dbReference type="InterPro" id="IPR040351">
    <property type="entry name" value="RAB3IL/RAB3IP/Sec2"/>
</dbReference>
<feature type="compositionally biased region" description="Low complexity" evidence="3">
    <location>
        <begin position="744"/>
        <end position="773"/>
    </location>
</feature>
<feature type="compositionally biased region" description="Basic residues" evidence="3">
    <location>
        <begin position="288"/>
        <end position="300"/>
    </location>
</feature>
<feature type="region of interest" description="Disordered" evidence="3">
    <location>
        <begin position="1"/>
        <end position="36"/>
    </location>
</feature>
<feature type="region of interest" description="Disordered" evidence="3">
    <location>
        <begin position="787"/>
        <end position="818"/>
    </location>
</feature>
<keyword evidence="6" id="KW-1185">Reference proteome</keyword>
<dbReference type="STRING" id="765915.A0A1Y2HVZ3"/>
<proteinExistence type="predicted"/>
<dbReference type="EMBL" id="MCFL01000008">
    <property type="protein sequence ID" value="ORZ38689.1"/>
    <property type="molecule type" value="Genomic_DNA"/>
</dbReference>
<feature type="coiled-coil region" evidence="2">
    <location>
        <begin position="50"/>
        <end position="84"/>
    </location>
</feature>
<reference evidence="5 6" key="1">
    <citation type="submission" date="2016-07" db="EMBL/GenBank/DDBJ databases">
        <title>Pervasive Adenine N6-methylation of Active Genes in Fungi.</title>
        <authorList>
            <consortium name="DOE Joint Genome Institute"/>
            <person name="Mondo S.J."/>
            <person name="Dannebaum R.O."/>
            <person name="Kuo R.C."/>
            <person name="Labutti K."/>
            <person name="Haridas S."/>
            <person name="Kuo A."/>
            <person name="Salamov A."/>
            <person name="Ahrendt S.R."/>
            <person name="Lipzen A."/>
            <person name="Sullivan W."/>
            <person name="Andreopoulos W.B."/>
            <person name="Clum A."/>
            <person name="Lindquist E."/>
            <person name="Daum C."/>
            <person name="Ramamoorthy G.K."/>
            <person name="Gryganskyi A."/>
            <person name="Culley D."/>
            <person name="Magnuson J.K."/>
            <person name="James T.Y."/>
            <person name="O'Malley M.A."/>
            <person name="Stajich J.E."/>
            <person name="Spatafora J.W."/>
            <person name="Visel A."/>
            <person name="Grigoriev I.V."/>
        </authorList>
    </citation>
    <scope>NUCLEOTIDE SEQUENCE [LARGE SCALE GENOMIC DNA]</scope>
    <source>
        <strain evidence="5 6">PL171</strain>
    </source>
</reference>
<gene>
    <name evidence="5" type="ORF">BCR44DRAFT_62130</name>
</gene>
<dbReference type="Pfam" id="PF25555">
    <property type="entry name" value="RAB3A-like_C"/>
    <property type="match status" value="1"/>
</dbReference>
<dbReference type="AlphaFoldDB" id="A0A1Y2HVZ3"/>
<dbReference type="GO" id="GO:0006887">
    <property type="term" value="P:exocytosis"/>
    <property type="evidence" value="ECO:0007669"/>
    <property type="project" value="TreeGrafter"/>
</dbReference>
<dbReference type="GO" id="GO:0005085">
    <property type="term" value="F:guanyl-nucleotide exchange factor activity"/>
    <property type="evidence" value="ECO:0007669"/>
    <property type="project" value="InterPro"/>
</dbReference>
<dbReference type="SUPFAM" id="SSF144284">
    <property type="entry name" value="Sec2 N-terminal region"/>
    <property type="match status" value="1"/>
</dbReference>
<dbReference type="PANTHER" id="PTHR14430:SF0">
    <property type="entry name" value="SEC2P DOMAIN-CONTAINING PROTEIN"/>
    <property type="match status" value="1"/>
</dbReference>
<evidence type="ECO:0000259" key="4">
    <source>
        <dbReference type="Pfam" id="PF06428"/>
    </source>
</evidence>
<feature type="compositionally biased region" description="Low complexity" evidence="3">
    <location>
        <begin position="221"/>
        <end position="232"/>
    </location>
</feature>
<protein>
    <recommendedName>
        <fullName evidence="4">GDP/GTP exchange factor Sec2 N-terminal domain-containing protein</fullName>
    </recommendedName>
</protein>
<organism evidence="5 6">
    <name type="scientific">Catenaria anguillulae PL171</name>
    <dbReference type="NCBI Taxonomy" id="765915"/>
    <lineage>
        <taxon>Eukaryota</taxon>
        <taxon>Fungi</taxon>
        <taxon>Fungi incertae sedis</taxon>
        <taxon>Blastocladiomycota</taxon>
        <taxon>Blastocladiomycetes</taxon>
        <taxon>Blastocladiales</taxon>
        <taxon>Catenariaceae</taxon>
        <taxon>Catenaria</taxon>
    </lineage>
</organism>
<dbReference type="PANTHER" id="PTHR14430">
    <property type="entry name" value="RABIN3-RELATED"/>
    <property type="match status" value="1"/>
</dbReference>
<evidence type="ECO:0000256" key="3">
    <source>
        <dbReference type="SAM" id="MobiDB-lite"/>
    </source>
</evidence>
<feature type="compositionally biased region" description="Low complexity" evidence="3">
    <location>
        <begin position="276"/>
        <end position="287"/>
    </location>
</feature>
<evidence type="ECO:0000313" key="5">
    <source>
        <dbReference type="EMBL" id="ORZ38689.1"/>
    </source>
</evidence>
<name>A0A1Y2HVZ3_9FUNG</name>
<dbReference type="Gene3D" id="6.10.140.910">
    <property type="match status" value="1"/>
</dbReference>
<feature type="domain" description="GDP/GTP exchange factor Sec2 N-terminal" evidence="4">
    <location>
        <begin position="409"/>
        <end position="483"/>
    </location>
</feature>
<dbReference type="OrthoDB" id="5584363at2759"/>
<feature type="compositionally biased region" description="Gly residues" evidence="3">
    <location>
        <begin position="504"/>
        <end position="514"/>
    </location>
</feature>
<dbReference type="GO" id="GO:0051286">
    <property type="term" value="C:cell tip"/>
    <property type="evidence" value="ECO:0007669"/>
    <property type="project" value="TreeGrafter"/>
</dbReference>
<dbReference type="InterPro" id="IPR009449">
    <property type="entry name" value="Sec2_N"/>
</dbReference>
<feature type="coiled-coil region" evidence="2">
    <location>
        <begin position="403"/>
        <end position="487"/>
    </location>
</feature>
<comment type="caution">
    <text evidence="5">The sequence shown here is derived from an EMBL/GenBank/DDBJ whole genome shotgun (WGS) entry which is preliminary data.</text>
</comment>
<evidence type="ECO:0000256" key="1">
    <source>
        <dbReference type="ARBA" id="ARBA00023054"/>
    </source>
</evidence>
<feature type="region of interest" description="Disordered" evidence="3">
    <location>
        <begin position="743"/>
        <end position="773"/>
    </location>
</feature>
<sequence>MPVPTSTLESTGADPGVPTSPIKQSGGDGANTYASSTAFEIQPGASHDDSERTKKTTADLSKRVQELELQLAAVTSRSKTMESDYSDQLRTLTEALARKSATLESTRLRASRLEFAQREAIHFLAKPLANSQDAIAAAQHSQVDIQLTECVRFALQYLKAAHKAVLDQQPVSPIMDTKGAPGPLGVAIEKATGGASAAPPATPLEDNIPLSRLATANAAAPAFTSPNSPPSAGMVKGGANSRSMSTPPGMSLASAILEATHEEPATASESPQVNISPASPKSPAKSPRPGHGHGKSRAAHYHSQASLAGSGLGSPSTAVTTVTGTSGLSLSSTSPSHARSLSMSAAAHLLSRNVAVVASDPMGLSPRESDLGVVSELASTSASPNSGGQGGKCGHCRTLALQLDAIKDALASATSKLTDVERTLDYERVLRSRVQIAKDLLETELEELTSQLFSEANRMVEEEARRRDALESVNRGLARQLERMREEEVRRTLERAARTRKVSGAGGQPPGQGSLGNLLAGDGPGVSSGAANEMMGAAGVAAGMVVDTQVYVDAVELNAFQDFVRRVTAFCPPAGPGHGVSAGSAGNSATLLSTTTISSSSSHILPHPTLTSFTSSSTSSAGAIAAAIATTGLIPWTAIDSDPLVKRCMTEDIEPCLFARTPHLHSSTNAAATLVGVGSSFKKRLMEALAGGNVDIVPVSRPGSPATKDKEKDKVTTKVKCCVCGVARTCGYSLRLNAQPSNLQSAGASGSSSSSSSSSTSSPTSTSKQPGTSSLSLAASFSGFSSKLTSASSTTSPVTTPGTSTDPAYSSNSSSSTSDAYPIDLFCRDRVLATRDFYCWIRRLPTTMQTGSTPTPSGGTGAGASHRPPIVELFRVYLAHRRRMAEVRVGSAGLFRDGGYGGVGDYANILISH</sequence>
<dbReference type="CDD" id="cd21044">
    <property type="entry name" value="Rab11BD_RAB3IP_like"/>
    <property type="match status" value="1"/>
</dbReference>
<feature type="region of interest" description="Disordered" evidence="3">
    <location>
        <begin position="494"/>
        <end position="521"/>
    </location>
</feature>
<dbReference type="GO" id="GO:0070319">
    <property type="term" value="C:Golgi to plasma membrane transport vesicle"/>
    <property type="evidence" value="ECO:0007669"/>
    <property type="project" value="TreeGrafter"/>
</dbReference>
<feature type="compositionally biased region" description="Polar residues" evidence="3">
    <location>
        <begin position="1"/>
        <end position="10"/>
    </location>
</feature>
<dbReference type="Pfam" id="PF06428">
    <property type="entry name" value="Sec2p"/>
    <property type="match status" value="1"/>
</dbReference>
<feature type="region of interest" description="Disordered" evidence="3">
    <location>
        <begin position="221"/>
        <end position="249"/>
    </location>
</feature>
<dbReference type="Proteomes" id="UP000193411">
    <property type="component" value="Unassembled WGS sequence"/>
</dbReference>
<keyword evidence="1 2" id="KW-0175">Coiled coil</keyword>
<feature type="region of interest" description="Disordered" evidence="3">
    <location>
        <begin position="262"/>
        <end position="336"/>
    </location>
</feature>
<feature type="compositionally biased region" description="Low complexity" evidence="3">
    <location>
        <begin position="305"/>
        <end position="336"/>
    </location>
</feature>
<evidence type="ECO:0000256" key="2">
    <source>
        <dbReference type="SAM" id="Coils"/>
    </source>
</evidence>